<dbReference type="InterPro" id="IPR002655">
    <property type="entry name" value="Acyl-CoA_oxidase_C"/>
</dbReference>
<dbReference type="Proteomes" id="UP001201812">
    <property type="component" value="Unassembled WGS sequence"/>
</dbReference>
<feature type="region of interest" description="Disordered" evidence="16">
    <location>
        <begin position="1"/>
        <end position="24"/>
    </location>
</feature>
<evidence type="ECO:0000256" key="2">
    <source>
        <dbReference type="ARBA" id="ARBA00004275"/>
    </source>
</evidence>
<feature type="compositionally biased region" description="Basic and acidic residues" evidence="16">
    <location>
        <begin position="9"/>
        <end position="23"/>
    </location>
</feature>
<dbReference type="PANTHER" id="PTHR10909:SF351">
    <property type="entry name" value="ACYL-COENZYME A OXIDASE"/>
    <property type="match status" value="1"/>
</dbReference>
<keyword evidence="7 13" id="KW-0274">FAD</keyword>
<dbReference type="FunFam" id="1.20.140.10:FF:000013">
    <property type="entry name" value="Acyl-coenzyme A oxidase"/>
    <property type="match status" value="1"/>
</dbReference>
<dbReference type="Pfam" id="PF14749">
    <property type="entry name" value="Acyl-CoA_ox_N"/>
    <property type="match status" value="1"/>
</dbReference>
<evidence type="ECO:0000256" key="3">
    <source>
        <dbReference type="ARBA" id="ARBA00004846"/>
    </source>
</evidence>
<comment type="pathway">
    <text evidence="3">Lipid metabolism; peroxisomal fatty acid beta-oxidation.</text>
</comment>
<protein>
    <recommendedName>
        <fullName evidence="13">Acyl-coenzyme A oxidase</fullName>
    </recommendedName>
</protein>
<evidence type="ECO:0000256" key="5">
    <source>
        <dbReference type="ARBA" id="ARBA00022630"/>
    </source>
</evidence>
<feature type="active site" description="Proton acceptor" evidence="14">
    <location>
        <position position="404"/>
    </location>
</feature>
<evidence type="ECO:0000256" key="15">
    <source>
        <dbReference type="PIRSR" id="PIRSR000168-2"/>
    </source>
</evidence>
<evidence type="ECO:0000256" key="11">
    <source>
        <dbReference type="ARBA" id="ARBA00023098"/>
    </source>
</evidence>
<dbReference type="Pfam" id="PF22924">
    <property type="entry name" value="ACOX_C_alpha1"/>
    <property type="match status" value="1"/>
</dbReference>
<evidence type="ECO:0000256" key="12">
    <source>
        <dbReference type="ARBA" id="ARBA00023140"/>
    </source>
</evidence>
<keyword evidence="9" id="KW-0067">ATP-binding</keyword>
<dbReference type="Gene3D" id="1.10.540.10">
    <property type="entry name" value="Acyl-CoA dehydrogenase/oxidase, N-terminal domain"/>
    <property type="match status" value="1"/>
</dbReference>
<dbReference type="InterPro" id="IPR009100">
    <property type="entry name" value="AcylCoA_DH/oxidase_NM_dom_sf"/>
</dbReference>
<dbReference type="EMBL" id="JAKKPZ010000003">
    <property type="protein sequence ID" value="KAI1723426.1"/>
    <property type="molecule type" value="Genomic_DNA"/>
</dbReference>
<keyword evidence="6" id="KW-0547">Nucleotide-binding</keyword>
<keyword evidence="12" id="KW-0576">Peroxisome</keyword>
<keyword evidence="8" id="KW-0276">Fatty acid metabolism</keyword>
<accession>A0AAD4NBX5</accession>
<organism evidence="20 21">
    <name type="scientific">Ditylenchus destructor</name>
    <dbReference type="NCBI Taxonomy" id="166010"/>
    <lineage>
        <taxon>Eukaryota</taxon>
        <taxon>Metazoa</taxon>
        <taxon>Ecdysozoa</taxon>
        <taxon>Nematoda</taxon>
        <taxon>Chromadorea</taxon>
        <taxon>Rhabditida</taxon>
        <taxon>Tylenchina</taxon>
        <taxon>Tylenchomorpha</taxon>
        <taxon>Sphaerularioidea</taxon>
        <taxon>Anguinidae</taxon>
        <taxon>Anguininae</taxon>
        <taxon>Ditylenchus</taxon>
    </lineage>
</organism>
<dbReference type="InterPro" id="IPR012258">
    <property type="entry name" value="Acyl-CoA_oxidase"/>
</dbReference>
<dbReference type="GO" id="GO:0003997">
    <property type="term" value="F:acyl-CoA oxidase activity"/>
    <property type="evidence" value="ECO:0007669"/>
    <property type="project" value="InterPro"/>
</dbReference>
<dbReference type="GO" id="GO:0055088">
    <property type="term" value="P:lipid homeostasis"/>
    <property type="evidence" value="ECO:0007669"/>
    <property type="project" value="TreeGrafter"/>
</dbReference>
<dbReference type="GO" id="GO:0005504">
    <property type="term" value="F:fatty acid binding"/>
    <property type="evidence" value="ECO:0007669"/>
    <property type="project" value="TreeGrafter"/>
</dbReference>
<feature type="domain" description="Acyl-CoA oxidase C-terminal" evidence="17">
    <location>
        <begin position="461"/>
        <end position="642"/>
    </location>
</feature>
<dbReference type="FunFam" id="1.20.140.10:FF:000005">
    <property type="entry name" value="Acyl-coenzyme A oxidase"/>
    <property type="match status" value="1"/>
</dbReference>
<feature type="domain" description="Acyl-CoA oxidase C-alpha1" evidence="19">
    <location>
        <begin position="258"/>
        <end position="419"/>
    </location>
</feature>
<evidence type="ECO:0000256" key="16">
    <source>
        <dbReference type="SAM" id="MobiDB-lite"/>
    </source>
</evidence>
<dbReference type="GO" id="GO:0005524">
    <property type="term" value="F:ATP binding"/>
    <property type="evidence" value="ECO:0007669"/>
    <property type="project" value="UniProtKB-KW"/>
</dbReference>
<keyword evidence="21" id="KW-1185">Reference proteome</keyword>
<evidence type="ECO:0000256" key="1">
    <source>
        <dbReference type="ARBA" id="ARBA00001974"/>
    </source>
</evidence>
<dbReference type="Gene3D" id="2.40.110.10">
    <property type="entry name" value="Butyryl-CoA Dehydrogenase, subunit A, domain 2"/>
    <property type="match status" value="1"/>
</dbReference>
<dbReference type="InterPro" id="IPR036250">
    <property type="entry name" value="AcylCo_DH-like_C"/>
</dbReference>
<evidence type="ECO:0000256" key="13">
    <source>
        <dbReference type="PIRNR" id="PIRNR000168"/>
    </source>
</evidence>
<proteinExistence type="inferred from homology"/>
<dbReference type="GO" id="GO:0005777">
    <property type="term" value="C:peroxisome"/>
    <property type="evidence" value="ECO:0007669"/>
    <property type="project" value="UniProtKB-SubCell"/>
</dbReference>
<feature type="binding site" evidence="15">
    <location>
        <position position="155"/>
    </location>
    <ligand>
        <name>FAD</name>
        <dbReference type="ChEBI" id="CHEBI:57692"/>
    </ligand>
</feature>
<dbReference type="Gene3D" id="1.20.140.10">
    <property type="entry name" value="Butyryl-CoA Dehydrogenase, subunit A, domain 3"/>
    <property type="match status" value="2"/>
</dbReference>
<dbReference type="GO" id="GO:0071949">
    <property type="term" value="F:FAD binding"/>
    <property type="evidence" value="ECO:0007669"/>
    <property type="project" value="InterPro"/>
</dbReference>
<dbReference type="PANTHER" id="PTHR10909">
    <property type="entry name" value="ELECTRON TRANSPORT OXIDOREDUCTASE"/>
    <property type="match status" value="1"/>
</dbReference>
<evidence type="ECO:0000256" key="4">
    <source>
        <dbReference type="ARBA" id="ARBA00006288"/>
    </source>
</evidence>
<dbReference type="Pfam" id="PF01756">
    <property type="entry name" value="ACOX"/>
    <property type="match status" value="1"/>
</dbReference>
<dbReference type="FunFam" id="1.10.540.10:FF:000006">
    <property type="entry name" value="Acyl-coenzyme A oxidase"/>
    <property type="match status" value="1"/>
</dbReference>
<dbReference type="InterPro" id="IPR029320">
    <property type="entry name" value="Acyl-CoA_ox_N"/>
</dbReference>
<dbReference type="AlphaFoldDB" id="A0AAD4NBX5"/>
<evidence type="ECO:0000259" key="17">
    <source>
        <dbReference type="Pfam" id="PF01756"/>
    </source>
</evidence>
<dbReference type="PIRSF" id="PIRSF000168">
    <property type="entry name" value="Acyl-CoA_oxidase"/>
    <property type="match status" value="1"/>
</dbReference>
<dbReference type="InterPro" id="IPR037069">
    <property type="entry name" value="AcylCoA_DH/ox_N_sf"/>
</dbReference>
<comment type="similarity">
    <text evidence="4 13">Belongs to the acyl-CoA oxidase family.</text>
</comment>
<evidence type="ECO:0000256" key="10">
    <source>
        <dbReference type="ARBA" id="ARBA00023002"/>
    </source>
</evidence>
<dbReference type="InterPro" id="IPR055060">
    <property type="entry name" value="ACOX_C_alpha1"/>
</dbReference>
<evidence type="ECO:0000256" key="9">
    <source>
        <dbReference type="ARBA" id="ARBA00022840"/>
    </source>
</evidence>
<feature type="domain" description="Acyl-coenzyme A oxidase N-terminal" evidence="18">
    <location>
        <begin position="28"/>
        <end position="149"/>
    </location>
</feature>
<name>A0AAD4NBX5_9BILA</name>
<gene>
    <name evidence="20" type="ORF">DdX_03585</name>
</gene>
<dbReference type="SUPFAM" id="SSF56645">
    <property type="entry name" value="Acyl-CoA dehydrogenase NM domain-like"/>
    <property type="match status" value="1"/>
</dbReference>
<evidence type="ECO:0000256" key="8">
    <source>
        <dbReference type="ARBA" id="ARBA00022832"/>
    </source>
</evidence>
<evidence type="ECO:0000256" key="7">
    <source>
        <dbReference type="ARBA" id="ARBA00022827"/>
    </source>
</evidence>
<keyword evidence="11" id="KW-0443">Lipid metabolism</keyword>
<comment type="caution">
    <text evidence="20">The sequence shown here is derived from an EMBL/GenBank/DDBJ whole genome shotgun (WGS) entry which is preliminary data.</text>
</comment>
<comment type="subcellular location">
    <subcellularLocation>
        <location evidence="2">Peroxisome</location>
    </subcellularLocation>
</comment>
<dbReference type="InterPro" id="IPR046373">
    <property type="entry name" value="Acyl-CoA_Oxase/DH_mid-dom_sf"/>
</dbReference>
<evidence type="ECO:0000313" key="20">
    <source>
        <dbReference type="EMBL" id="KAI1723426.1"/>
    </source>
</evidence>
<dbReference type="GO" id="GO:0033540">
    <property type="term" value="P:fatty acid beta-oxidation using acyl-CoA oxidase"/>
    <property type="evidence" value="ECO:0007669"/>
    <property type="project" value="TreeGrafter"/>
</dbReference>
<evidence type="ECO:0000256" key="6">
    <source>
        <dbReference type="ARBA" id="ARBA00022741"/>
    </source>
</evidence>
<sequence length="651" mass="73891">MRNMNTNIDENHHNPDLTEERRKANFSTQSLAELIWNGKERLERRRKIAEYVESHKDLHKSQPIAFMSREQRLESVAKLSVAMMEHIDNRGAIDPTKPEDAWYFNTLVMGIDGDPFHLHYIMAIPTLMNNCDEEQLSEWLPKLLNREIIATYAQTELGHGNLGKSANFTVVVALLFTQDSGWHGAHPFWVQIRDLETHQPLPGITVGDIGPKFGISSNDNGFLRFNNVRIPRRHMLMKHAKVTPKGEYVRPVHAKVSYTSMMFVRSIMITGQALYLANACTIAIRYSCIRRQGEILPGKGEVKIIDYQTQQFRLFPQLARTFAFFFAGAYIRELYASTMQGVGTGDVSLLGDLHSLSSGLKSQVSFQVALGIEQCRMACGGHGYSDASGLPHLYSVAVGGCTYEGENMVMLLQVARYLMKRAREICFGDSNEHASSVTNYLFSKESKNRVISFSINNCQDSALHAFEHLSRRLTLTAYDRLEALKRGGQGRAALSHQEAWNELAVDLTKAARAHTRTFIARNFIERVDKIQDVGVKNVMTDLLSLYLNYELMDCSAGLLEDGYINSRDMDVVRNNVYDCLRRIRPQAVSIVDSFEFCDKELNSVLGRKDGRVYENLLKWAQDSPLNKTEVLPFHEKYLGRAMKNARQKSKL</sequence>
<comment type="cofactor">
    <cofactor evidence="1">
        <name>FAD</name>
        <dbReference type="ChEBI" id="CHEBI:57692"/>
    </cofactor>
</comment>
<evidence type="ECO:0000259" key="18">
    <source>
        <dbReference type="Pfam" id="PF14749"/>
    </source>
</evidence>
<keyword evidence="10" id="KW-0560">Oxidoreductase</keyword>
<dbReference type="SUPFAM" id="SSF47203">
    <property type="entry name" value="Acyl-CoA dehydrogenase C-terminal domain-like"/>
    <property type="match status" value="2"/>
</dbReference>
<keyword evidence="5 13" id="KW-0285">Flavoprotein</keyword>
<evidence type="ECO:0000256" key="14">
    <source>
        <dbReference type="PIRSR" id="PIRSR000168-1"/>
    </source>
</evidence>
<evidence type="ECO:0000259" key="19">
    <source>
        <dbReference type="Pfam" id="PF22924"/>
    </source>
</evidence>
<reference evidence="20" key="1">
    <citation type="submission" date="2022-01" db="EMBL/GenBank/DDBJ databases">
        <title>Genome Sequence Resource for Two Populations of Ditylenchus destructor, the Migratory Endoparasitic Phytonematode.</title>
        <authorList>
            <person name="Zhang H."/>
            <person name="Lin R."/>
            <person name="Xie B."/>
        </authorList>
    </citation>
    <scope>NUCLEOTIDE SEQUENCE</scope>
    <source>
        <strain evidence="20">BazhouSP</strain>
    </source>
</reference>
<evidence type="ECO:0000313" key="21">
    <source>
        <dbReference type="Proteomes" id="UP001201812"/>
    </source>
</evidence>